<dbReference type="EMBL" id="JBBNAF010000004">
    <property type="protein sequence ID" value="KAK9151525.1"/>
    <property type="molecule type" value="Genomic_DNA"/>
</dbReference>
<comment type="caution">
    <text evidence="1">The sequence shown here is derived from an EMBL/GenBank/DDBJ whole genome shotgun (WGS) entry which is preliminary data.</text>
</comment>
<evidence type="ECO:0000313" key="2">
    <source>
        <dbReference type="Proteomes" id="UP001420932"/>
    </source>
</evidence>
<dbReference type="AlphaFoldDB" id="A0AAP0PR80"/>
<accession>A0AAP0PR80</accession>
<name>A0AAP0PR80_9MAGN</name>
<proteinExistence type="predicted"/>
<keyword evidence="2" id="KW-1185">Reference proteome</keyword>
<sequence length="56" mass="6489">MLRPDLAHAQSEKEEHKKCWFQNHQCLPQEFHEASNRVLHAFLVSLEACSPLCSTL</sequence>
<evidence type="ECO:0000313" key="1">
    <source>
        <dbReference type="EMBL" id="KAK9151525.1"/>
    </source>
</evidence>
<gene>
    <name evidence="1" type="ORF">Syun_009834</name>
</gene>
<protein>
    <submittedName>
        <fullName evidence="1">Uncharacterized protein</fullName>
    </submittedName>
</protein>
<organism evidence="1 2">
    <name type="scientific">Stephania yunnanensis</name>
    <dbReference type="NCBI Taxonomy" id="152371"/>
    <lineage>
        <taxon>Eukaryota</taxon>
        <taxon>Viridiplantae</taxon>
        <taxon>Streptophyta</taxon>
        <taxon>Embryophyta</taxon>
        <taxon>Tracheophyta</taxon>
        <taxon>Spermatophyta</taxon>
        <taxon>Magnoliopsida</taxon>
        <taxon>Ranunculales</taxon>
        <taxon>Menispermaceae</taxon>
        <taxon>Menispermoideae</taxon>
        <taxon>Cissampelideae</taxon>
        <taxon>Stephania</taxon>
    </lineage>
</organism>
<reference evidence="1 2" key="1">
    <citation type="submission" date="2024-01" db="EMBL/GenBank/DDBJ databases">
        <title>Genome assemblies of Stephania.</title>
        <authorList>
            <person name="Yang L."/>
        </authorList>
    </citation>
    <scope>NUCLEOTIDE SEQUENCE [LARGE SCALE GENOMIC DNA]</scope>
    <source>
        <strain evidence="1">YNDBR</strain>
        <tissue evidence="1">Leaf</tissue>
    </source>
</reference>
<dbReference type="Proteomes" id="UP001420932">
    <property type="component" value="Unassembled WGS sequence"/>
</dbReference>